<dbReference type="Gene3D" id="2.30.30.320">
    <property type="entry name" value="DUF1653-like domain"/>
    <property type="match status" value="1"/>
</dbReference>
<dbReference type="Proteomes" id="UP000520814">
    <property type="component" value="Unassembled WGS sequence"/>
</dbReference>
<evidence type="ECO:0000313" key="2">
    <source>
        <dbReference type="EMBL" id="MBB6053297.1"/>
    </source>
</evidence>
<comment type="caution">
    <text evidence="2">The sequence shown here is derived from an EMBL/GenBank/DDBJ whole genome shotgun (WGS) entry which is preliminary data.</text>
</comment>
<dbReference type="AlphaFoldDB" id="A0A7W9WA69"/>
<accession>A0A7W9WA69</accession>
<reference evidence="2 3" key="1">
    <citation type="submission" date="2020-08" db="EMBL/GenBank/DDBJ databases">
        <title>Genomic Encyclopedia of Type Strains, Phase IV (KMG-IV): sequencing the most valuable type-strain genomes for metagenomic binning, comparative biology and taxonomic classification.</title>
        <authorList>
            <person name="Goeker M."/>
        </authorList>
    </citation>
    <scope>NUCLEOTIDE SEQUENCE [LARGE SCALE GENOMIC DNA]</scope>
    <source>
        <strain evidence="2 3">DSM 23562</strain>
    </source>
</reference>
<sequence length="71" mass="8013">MSITPLPGELYTHRKGGLVVCVATEEATQRPVVVYRSQETRRYWTRPLGEFMDGRFTRASDATTPTIEPGQ</sequence>
<dbReference type="RefSeq" id="WP_184203393.1">
    <property type="nucleotide sequence ID" value="NZ_JACHGW010000006.1"/>
</dbReference>
<dbReference type="InterPro" id="IPR037135">
    <property type="entry name" value="DUF1653-like_dom_sf"/>
</dbReference>
<dbReference type="Pfam" id="PF07866">
    <property type="entry name" value="DUF1653"/>
    <property type="match status" value="1"/>
</dbReference>
<protein>
    <recommendedName>
        <fullName evidence="1">DUF1653 domain-containing protein</fullName>
    </recommendedName>
</protein>
<gene>
    <name evidence="2" type="ORF">HNQ39_005131</name>
</gene>
<organism evidence="2 3">
    <name type="scientific">Armatimonas rosea</name>
    <dbReference type="NCBI Taxonomy" id="685828"/>
    <lineage>
        <taxon>Bacteria</taxon>
        <taxon>Bacillati</taxon>
        <taxon>Armatimonadota</taxon>
        <taxon>Armatimonadia</taxon>
        <taxon>Armatimonadales</taxon>
        <taxon>Armatimonadaceae</taxon>
        <taxon>Armatimonas</taxon>
    </lineage>
</organism>
<evidence type="ECO:0000259" key="1">
    <source>
        <dbReference type="Pfam" id="PF07866"/>
    </source>
</evidence>
<proteinExistence type="predicted"/>
<dbReference type="InterPro" id="IPR023387">
    <property type="entry name" value="DUF1653-like_dom"/>
</dbReference>
<name>A0A7W9WA69_ARMRO</name>
<feature type="domain" description="DUF1653" evidence="1">
    <location>
        <begin position="10"/>
        <end position="53"/>
    </location>
</feature>
<evidence type="ECO:0000313" key="3">
    <source>
        <dbReference type="Proteomes" id="UP000520814"/>
    </source>
</evidence>
<dbReference type="EMBL" id="JACHGW010000006">
    <property type="protein sequence ID" value="MBB6053297.1"/>
    <property type="molecule type" value="Genomic_DNA"/>
</dbReference>
<keyword evidence="3" id="KW-1185">Reference proteome</keyword>